<feature type="chain" id="PRO_5030730553" description="DUF3103 domain-containing protein" evidence="2">
    <location>
        <begin position="29"/>
        <end position="378"/>
    </location>
</feature>
<comment type="caution">
    <text evidence="3">The sequence shown here is derived from an EMBL/GenBank/DDBJ whole genome shotgun (WGS) entry which is preliminary data.</text>
</comment>
<dbReference type="RefSeq" id="WP_221466454.1">
    <property type="nucleotide sequence ID" value="NZ_BAABEK010000066.1"/>
</dbReference>
<accession>A0A7W7S0U0</accession>
<feature type="region of interest" description="Disordered" evidence="1">
    <location>
        <begin position="26"/>
        <end position="49"/>
    </location>
</feature>
<keyword evidence="4" id="KW-1185">Reference proteome</keyword>
<protein>
    <recommendedName>
        <fullName evidence="5">DUF3103 domain-containing protein</fullName>
    </recommendedName>
</protein>
<proteinExistence type="predicted"/>
<dbReference type="InterPro" id="IPR021452">
    <property type="entry name" value="DUF3103"/>
</dbReference>
<feature type="signal peptide" evidence="2">
    <location>
        <begin position="1"/>
        <end position="28"/>
    </location>
</feature>
<gene>
    <name evidence="3" type="ORF">FHR32_006209</name>
</gene>
<dbReference type="EMBL" id="JACHJU010000003">
    <property type="protein sequence ID" value="MBB4941823.1"/>
    <property type="molecule type" value="Genomic_DNA"/>
</dbReference>
<evidence type="ECO:0000256" key="2">
    <source>
        <dbReference type="SAM" id="SignalP"/>
    </source>
</evidence>
<evidence type="ECO:0000313" key="3">
    <source>
        <dbReference type="EMBL" id="MBB4941823.1"/>
    </source>
</evidence>
<dbReference type="Proteomes" id="UP000534286">
    <property type="component" value="Unassembled WGS sequence"/>
</dbReference>
<evidence type="ECO:0000256" key="1">
    <source>
        <dbReference type="SAM" id="MobiDB-lite"/>
    </source>
</evidence>
<dbReference type="Pfam" id="PF11301">
    <property type="entry name" value="DUF3103"/>
    <property type="match status" value="1"/>
</dbReference>
<evidence type="ECO:0000313" key="4">
    <source>
        <dbReference type="Proteomes" id="UP000534286"/>
    </source>
</evidence>
<keyword evidence="2" id="KW-0732">Signal</keyword>
<dbReference type="AlphaFoldDB" id="A0A7W7S0U0"/>
<evidence type="ECO:0008006" key="5">
    <source>
        <dbReference type="Google" id="ProtNLM"/>
    </source>
</evidence>
<organism evidence="3 4">
    <name type="scientific">Streptosporangium album</name>
    <dbReference type="NCBI Taxonomy" id="47479"/>
    <lineage>
        <taxon>Bacteria</taxon>
        <taxon>Bacillati</taxon>
        <taxon>Actinomycetota</taxon>
        <taxon>Actinomycetes</taxon>
        <taxon>Streptosporangiales</taxon>
        <taxon>Streptosporangiaceae</taxon>
        <taxon>Streptosporangium</taxon>
    </lineage>
</organism>
<sequence length="378" mass="39009">MTRVLNAALATVAALALSLTFTTGTAEATPAGTPSSATPPSQAGPTAAAPSKVFAITDRLAGQVAAALADRAVRDRTVSATASGPADVLTLEPGTGLGKAARTANLAALAAKGLPATGGSVLQVRLAHPDMRAALARGEVPLVAAAPSDDEPTAVTAYDPLGGKVLLDPVKVPRRPVLVVEVDVAKALPMGLKVMRDALAARGVVDAEPATTLAAGGYWATKVNAIRLSDDKEPWVKGAAEIYSVVGGFGLDGTPTVNIVQMPYLDDDGTTYYPNQLLVHFSAYKYNLADVVMMEDDGDTNYQQLAQAIATALLTIVDGGAYTPLVSAIISAIPTSWWTDDPDYVDSWYTLSTTSSGRLYGAAANGWIDVAPYWVSAL</sequence>
<reference evidence="3 4" key="1">
    <citation type="submission" date="2020-08" db="EMBL/GenBank/DDBJ databases">
        <title>Sequencing the genomes of 1000 actinobacteria strains.</title>
        <authorList>
            <person name="Klenk H.-P."/>
        </authorList>
    </citation>
    <scope>NUCLEOTIDE SEQUENCE [LARGE SCALE GENOMIC DNA]</scope>
    <source>
        <strain evidence="3 4">DSM 43023</strain>
    </source>
</reference>
<name>A0A7W7S0U0_9ACTN</name>